<dbReference type="Gene3D" id="1.20.1260.20">
    <property type="entry name" value="PPE superfamily"/>
    <property type="match status" value="1"/>
</dbReference>
<evidence type="ECO:0000313" key="2">
    <source>
        <dbReference type="EMBL" id="KHF44631.1"/>
    </source>
</evidence>
<evidence type="ECO:0000313" key="3">
    <source>
        <dbReference type="Proteomes" id="UP000030848"/>
    </source>
</evidence>
<feature type="region of interest" description="Disordered" evidence="1">
    <location>
        <begin position="398"/>
        <end position="516"/>
    </location>
</feature>
<feature type="compositionally biased region" description="Low complexity" evidence="1">
    <location>
        <begin position="299"/>
        <end position="310"/>
    </location>
</feature>
<feature type="compositionally biased region" description="Gly residues" evidence="1">
    <location>
        <begin position="326"/>
        <end position="335"/>
    </location>
</feature>
<dbReference type="AlphaFoldDB" id="A0A837DDJ7"/>
<evidence type="ECO:0008006" key="4">
    <source>
        <dbReference type="Google" id="ProtNLM"/>
    </source>
</evidence>
<feature type="compositionally biased region" description="Basic and acidic residues" evidence="1">
    <location>
        <begin position="481"/>
        <end position="490"/>
    </location>
</feature>
<dbReference type="Proteomes" id="UP000030848">
    <property type="component" value="Unassembled WGS sequence"/>
</dbReference>
<accession>A0A837DDJ7</accession>
<feature type="compositionally biased region" description="Gly residues" evidence="1">
    <location>
        <begin position="398"/>
        <end position="448"/>
    </location>
</feature>
<reference evidence="2 3" key="1">
    <citation type="submission" date="2014-10" db="EMBL/GenBank/DDBJ databases">
        <title>Genome sequence of Micropolyspora internatus JCM3315.</title>
        <authorList>
            <person name="Shin S.-K."/>
            <person name="Yi H."/>
        </authorList>
    </citation>
    <scope>NUCLEOTIDE SEQUENCE [LARGE SCALE GENOMIC DNA]</scope>
    <source>
        <strain evidence="2 3">JCM 3315</strain>
    </source>
</reference>
<evidence type="ECO:0000256" key="1">
    <source>
        <dbReference type="SAM" id="MobiDB-lite"/>
    </source>
</evidence>
<organism evidence="2 3">
    <name type="scientific">Saccharomonospora viridis</name>
    <dbReference type="NCBI Taxonomy" id="1852"/>
    <lineage>
        <taxon>Bacteria</taxon>
        <taxon>Bacillati</taxon>
        <taxon>Actinomycetota</taxon>
        <taxon>Actinomycetes</taxon>
        <taxon>Pseudonocardiales</taxon>
        <taxon>Pseudonocardiaceae</taxon>
        <taxon>Saccharomonospora</taxon>
    </lineage>
</organism>
<feature type="compositionally biased region" description="Gly residues" evidence="1">
    <location>
        <begin position="458"/>
        <end position="480"/>
    </location>
</feature>
<dbReference type="InterPro" id="IPR038332">
    <property type="entry name" value="PPE_sf"/>
</dbReference>
<dbReference type="RefSeq" id="WP_231562787.1">
    <property type="nucleotide sequence ID" value="NZ_FOWS01000002.1"/>
</dbReference>
<name>A0A837DDJ7_9PSEU</name>
<gene>
    <name evidence="2" type="ORF">MINT15_15130</name>
</gene>
<feature type="region of interest" description="Disordered" evidence="1">
    <location>
        <begin position="274"/>
        <end position="386"/>
    </location>
</feature>
<protein>
    <recommendedName>
        <fullName evidence="4">PPE family protein</fullName>
    </recommendedName>
</protein>
<dbReference type="EMBL" id="JRZE01000003">
    <property type="protein sequence ID" value="KHF44631.1"/>
    <property type="molecule type" value="Genomic_DNA"/>
</dbReference>
<sequence>MTEHTPSPVDAEEFLRMSAFEQRDYLEQGGVPPKLTSDQIQQLPSVQVDDYLRARYNAEGGGLSWFGFLNSIRAELEAGAINAEKWKEIHDSNSEFKYVDGLQPSDAHYPGHEHESLKRYVNEELDPALVEDISRAYHDLHTAFKDFTTELKEAIGKSQQEWEGEAASGAHGYFDSLAGWSEANSHNAELASSVMAQQSEAASTAKNSMPEPIPFDLSKEMGNWFSNPLNIVDEISQTIQKSEDSRAAHEQAAEVMHRYDNQLYEAASKQPLFAEPPTFGGVSGDSGTKPSETIRVPETSTDSGTTTSGFVDGGVPKGSVPSTTGGNTGYTGGGSTPIPPGGGPSTGAGVVPPATRPSGLNPGGMTRPPAGGRGSQRSGFGPGSMGAVPAAGMAGGFGPGGAGGGGYSGGRVPGAGFGPGGAAGAGGAGAGPGAATGARPMGGPGTAGPGAAAAAGAGAAGRGGAGAAPMGAGAGAGKGGRGGEDDEHQRPTYLVEADPDDIFGTDQRTAPPVLGT</sequence>
<comment type="caution">
    <text evidence="2">The sequence shown here is derived from an EMBL/GenBank/DDBJ whole genome shotgun (WGS) entry which is preliminary data.</text>
</comment>
<proteinExistence type="predicted"/>